<evidence type="ECO:0000313" key="3">
    <source>
        <dbReference type="Proteomes" id="UP000270291"/>
    </source>
</evidence>
<comment type="caution">
    <text evidence="2">The sequence shown here is derived from an EMBL/GenBank/DDBJ whole genome shotgun (WGS) entry which is preliminary data.</text>
</comment>
<keyword evidence="3" id="KW-1185">Reference proteome</keyword>
<dbReference type="Pfam" id="PF10677">
    <property type="entry name" value="DUF2490"/>
    <property type="match status" value="1"/>
</dbReference>
<dbReference type="InterPro" id="IPR019619">
    <property type="entry name" value="DUF2490"/>
</dbReference>
<reference evidence="2 3" key="1">
    <citation type="submission" date="2018-12" db="EMBL/GenBank/DDBJ databases">
        <authorList>
            <person name="Feng G."/>
            <person name="Zhu H."/>
        </authorList>
    </citation>
    <scope>NUCLEOTIDE SEQUENCE [LARGE SCALE GENOMIC DNA]</scope>
    <source>
        <strain evidence="2 3">LMG 26000</strain>
    </source>
</reference>
<keyword evidence="1" id="KW-0732">Signal</keyword>
<dbReference type="OrthoDB" id="1118734at2"/>
<dbReference type="RefSeq" id="WP_125435190.1">
    <property type="nucleotide sequence ID" value="NZ_RWIU01000001.1"/>
</dbReference>
<feature type="signal peptide" evidence="1">
    <location>
        <begin position="1"/>
        <end position="28"/>
    </location>
</feature>
<evidence type="ECO:0000256" key="1">
    <source>
        <dbReference type="SAM" id="SignalP"/>
    </source>
</evidence>
<gene>
    <name evidence="2" type="ORF">EI293_01900</name>
</gene>
<feature type="chain" id="PRO_5018790122" evidence="1">
    <location>
        <begin position="29"/>
        <end position="259"/>
    </location>
</feature>
<dbReference type="AlphaFoldDB" id="A0A3R9MQD4"/>
<evidence type="ECO:0000313" key="2">
    <source>
        <dbReference type="EMBL" id="RSK45952.1"/>
    </source>
</evidence>
<dbReference type="EMBL" id="RWIU01000001">
    <property type="protein sequence ID" value="RSK45952.1"/>
    <property type="molecule type" value="Genomic_DNA"/>
</dbReference>
<accession>A0A3R9MQD4</accession>
<name>A0A3R9MQD4_9BACT</name>
<dbReference type="Proteomes" id="UP000270291">
    <property type="component" value="Unassembled WGS sequence"/>
</dbReference>
<sequence>MQKSTPFLWRGTMLLASLMLRMLHPASAQQPTPQPAMRSNLSNAWLMFLSDTRLSKRWGIHAEAQVLRSRTSALGCQNVFRAGANYYVVDNLLLTGGYAYSQSALDGGLPGAPEHRLYQQLLLRDTKSRVQLQHRYRLEQRWVQLQPRQAFTYLNRMRYQLRLALPLIGKEMTEGIPFLVASNEVFLGFGRHENQRLLQQNRAYLGLGYQITKAAAVEIGYLNQLVLPRQESRFEVNENVQFSLCFNPDLRRSTPATAP</sequence>
<protein>
    <submittedName>
        <fullName evidence="2">DUF2490 domain-containing protein</fullName>
    </submittedName>
</protein>
<organism evidence="2 3">
    <name type="scientific">Hymenobacter perfusus</name>
    <dbReference type="NCBI Taxonomy" id="1236770"/>
    <lineage>
        <taxon>Bacteria</taxon>
        <taxon>Pseudomonadati</taxon>
        <taxon>Bacteroidota</taxon>
        <taxon>Cytophagia</taxon>
        <taxon>Cytophagales</taxon>
        <taxon>Hymenobacteraceae</taxon>
        <taxon>Hymenobacter</taxon>
    </lineage>
</organism>
<proteinExistence type="predicted"/>